<feature type="domain" description="Metalloprotease TldD/E C-terminal" evidence="1">
    <location>
        <begin position="224"/>
        <end position="426"/>
    </location>
</feature>
<dbReference type="AlphaFoldDB" id="A0AAW9MQF5"/>
<comment type="caution">
    <text evidence="2">The sequence shown here is derived from an EMBL/GenBank/DDBJ whole genome shotgun (WGS) entry which is preliminary data.</text>
</comment>
<accession>A0AAW9MQF5</accession>
<dbReference type="EMBL" id="JAYKOT010000003">
    <property type="protein sequence ID" value="MEB3429334.1"/>
    <property type="molecule type" value="Genomic_DNA"/>
</dbReference>
<gene>
    <name evidence="2" type="ORF">VLK81_04775</name>
</gene>
<dbReference type="InterPro" id="IPR036059">
    <property type="entry name" value="TldD/PmbA_sf"/>
</dbReference>
<reference evidence="2 3" key="1">
    <citation type="submission" date="2024-01" db="EMBL/GenBank/DDBJ databases">
        <title>Complete genome sequence of Citroniella saccharovorans strain M6.X9, isolated from human fecal sample.</title>
        <authorList>
            <person name="Cheng G."/>
            <person name="Westerholm M."/>
            <person name="Schnurer A."/>
        </authorList>
    </citation>
    <scope>NUCLEOTIDE SEQUENCE [LARGE SCALE GENOMIC DNA]</scope>
    <source>
        <strain evidence="2 3">DSM 29873</strain>
    </source>
</reference>
<dbReference type="GO" id="GO:0006508">
    <property type="term" value="P:proteolysis"/>
    <property type="evidence" value="ECO:0007669"/>
    <property type="project" value="InterPro"/>
</dbReference>
<protein>
    <submittedName>
        <fullName evidence="2">Metallopeptidase TldD-related protein</fullName>
    </submittedName>
</protein>
<proteinExistence type="predicted"/>
<dbReference type="RefSeq" id="WP_324619531.1">
    <property type="nucleotide sequence ID" value="NZ_JAYKOT010000003.1"/>
</dbReference>
<dbReference type="InterPro" id="IPR045569">
    <property type="entry name" value="Metalloprtase-TldD/E_C"/>
</dbReference>
<sequence length="429" mass="48793">MLDTIKEILDKKDISFWTINESISKSEEVFLIKNKTDLSRITDVHEFEVNVYKDFEDNGNKTTSSGTVTIGISESKEEIEKKIDELIYSLNFVKNEAYTFSFDPVQKTFPKNELKKLRDSFRDIYDVIYKDYKTKSKVNSIEIFLYNKDNRVLNKSGVDVKYSSSKLVFELVTENNLGSEPVEIFRGYEILDIDLKRIEEITKNQLEETDARAIAVRNNKISGIDVILSGDDVEDFFSFFLTKTSASSIYEKLSDVKIGDKMLDDNAKTKLNIKLDPNLSHSPYRRPVDSDGTLLNEVNIMENGKILNLSATQRYASYLDIKATGDIQTFTVGGGEKPIEDFKKGDYLEILHFSSFNLDPFTGDFGGEFRLAKLVQDGKVSFVTGGSISENIMNLRNDFYISKETENRLKSKAPKAVIFKNLTVGGIEK</sequence>
<dbReference type="Pfam" id="PF19289">
    <property type="entry name" value="PmbA_TldD_3rd"/>
    <property type="match status" value="1"/>
</dbReference>
<dbReference type="SUPFAM" id="SSF111283">
    <property type="entry name" value="Putative modulator of DNA gyrase, PmbA/TldD"/>
    <property type="match status" value="1"/>
</dbReference>
<evidence type="ECO:0000259" key="1">
    <source>
        <dbReference type="Pfam" id="PF19289"/>
    </source>
</evidence>
<name>A0AAW9MQF5_9FIRM</name>
<dbReference type="PANTHER" id="PTHR43421:SF1">
    <property type="entry name" value="METALLOPROTEASE PMBA"/>
    <property type="match status" value="1"/>
</dbReference>
<dbReference type="InterPro" id="IPR047657">
    <property type="entry name" value="PmbA"/>
</dbReference>
<evidence type="ECO:0000313" key="3">
    <source>
        <dbReference type="Proteomes" id="UP001357733"/>
    </source>
</evidence>
<dbReference type="GO" id="GO:0008237">
    <property type="term" value="F:metallopeptidase activity"/>
    <property type="evidence" value="ECO:0007669"/>
    <property type="project" value="InterPro"/>
</dbReference>
<dbReference type="PANTHER" id="PTHR43421">
    <property type="entry name" value="METALLOPROTEASE PMBA"/>
    <property type="match status" value="1"/>
</dbReference>
<evidence type="ECO:0000313" key="2">
    <source>
        <dbReference type="EMBL" id="MEB3429334.1"/>
    </source>
</evidence>
<dbReference type="Proteomes" id="UP001357733">
    <property type="component" value="Unassembled WGS sequence"/>
</dbReference>
<dbReference type="GO" id="GO:0005829">
    <property type="term" value="C:cytosol"/>
    <property type="evidence" value="ECO:0007669"/>
    <property type="project" value="TreeGrafter"/>
</dbReference>
<keyword evidence="3" id="KW-1185">Reference proteome</keyword>
<organism evidence="2 3">
    <name type="scientific">Citroniella saccharovorans</name>
    <dbReference type="NCBI Taxonomy" id="2053367"/>
    <lineage>
        <taxon>Bacteria</taxon>
        <taxon>Bacillati</taxon>
        <taxon>Bacillota</taxon>
        <taxon>Tissierellia</taxon>
        <taxon>Tissierellales</taxon>
        <taxon>Peptoniphilaceae</taxon>
        <taxon>Citroniella</taxon>
    </lineage>
</organism>